<feature type="region of interest" description="Disordered" evidence="3">
    <location>
        <begin position="638"/>
        <end position="794"/>
    </location>
</feature>
<feature type="compositionally biased region" description="Basic and acidic residues" evidence="3">
    <location>
        <begin position="866"/>
        <end position="877"/>
    </location>
</feature>
<dbReference type="PANTHER" id="PTHR46228">
    <property type="entry name" value="KELCH DOMAIN-CONTAINING PROTEIN"/>
    <property type="match status" value="1"/>
</dbReference>
<feature type="transmembrane region" description="Helical" evidence="4">
    <location>
        <begin position="500"/>
        <end position="520"/>
    </location>
</feature>
<feature type="compositionally biased region" description="Low complexity" evidence="3">
    <location>
        <begin position="746"/>
        <end position="763"/>
    </location>
</feature>
<sequence length="1219" mass="132453">MSRRRIIKILVVAECLIINPIDSQTISTNMPLPPMEWIKLSPSGTSTPPGLSHGCLMGPTYSESTSSLPGFNQAYLFGGRSAAGTTSNGLYILDYSKDPPVWSQPLPTTSTIFTTTPQPRSHLLCGWDSASNFRNQLNIYAGRSEDGSPLSDFWYYDPTNRFWAQPKDFQPTNHPPNYGSIGGIDPTYLPAPPGTSNSLIYIGGANSTHSNTQLAPIALSFDGQLGSNTNTINVNLSDLSSGLRTNNNLLIGRWGTTGTIMSRSKMVIFSGCSNDPANEFKDPVDPSCALTNGGILSFESSFTASQLSTRPSIPSSSWAGFNYCPAPRIGGTMVPNRNGYDGSYSNQVIMIGGRIDHHNWDDQGGSQAGEVAVLDTSSGVWARTIPMIRNNAIFTPKEGLLALALPSKIGSSSTTSSGPTDILVYGGIDVNSGQASNELWILRLHPAKLTGNGTAGGITMNYMSSCATPTPQNKKQDPTKSTNDGTPGESAGSGPLQAPIAHLIFSGIALAIMMASLTILRCEEPGKLSIRSRWRTSRLWLLIGAWHALITSCGLLALAILVALFNTRLTTTPTTLSLSRRGLLTGSNSYDKLHPHDTLNRSAHARLGLAITIVGFLLVPALYLLSWLDESLESKRKKKQLQQSSSDAQPRKLKAKDSQGIGSTRRALQRMALLTRQPFRQSSREEEKQQESGRLKEAPALNRPQVEESSVEKKGGEFIVERRDSVNSTSPKRPPLAISGSHECTDSSSTSHTSTQLLSQATTPGSSAQNPQSTPALLAPESSASQLKPDPKPVERSFVRSLHVPFTKVFNLIRSSEPQNTPTTVSPPPISTGFEVMNRRPPGRLRAQTQTRTRVSLDIMSDVDPNSERQSMEDPVPRRRSTITTGFDDPNNGTRALPAPTTHYPGSAEDGYYEDEVLNHHEEEEEEEEDDDDDSVYKKRVKARRKLRRLADVCLHLTILITNIYFISSCFISQQSSDDHHHHQFISRLIGGIAIGFVGISYAIMVWLAWNRKPSSQSTLVIFISIIKDGSISLLANETLAGIGQFSTFQEQQVAQQQQQQQNIQQTQGQQQIGSGSVLAGGVGKRSVQGLSFYGGSQMGGSALGHGGGMGSMGGGGRFFGGYPIDQHNLRPSSPSHLDPSDLDPSPLPHPSTSPLYDSHRLWAVPPDQEDFFRSDVNDLLGHDHHPNDNIAHRESWLDQREVQIVTTAPKRVLAVVNR</sequence>
<reference evidence="7" key="1">
    <citation type="submission" date="2014-03" db="EMBL/GenBank/DDBJ databases">
        <title>The Genome Sequence of Puccinia striiformis f. sp. tritici PST-78.</title>
        <authorList>
            <consortium name="The Broad Institute Genome Sequencing Platform"/>
            <person name="Cuomo C."/>
            <person name="Hulbert S."/>
            <person name="Chen X."/>
            <person name="Walker B."/>
            <person name="Young S.K."/>
            <person name="Zeng Q."/>
            <person name="Gargeya S."/>
            <person name="Fitzgerald M."/>
            <person name="Haas B."/>
            <person name="Abouelleil A."/>
            <person name="Alvarado L."/>
            <person name="Arachchi H.M."/>
            <person name="Berlin A.M."/>
            <person name="Chapman S.B."/>
            <person name="Goldberg J."/>
            <person name="Griggs A."/>
            <person name="Gujja S."/>
            <person name="Hansen M."/>
            <person name="Howarth C."/>
            <person name="Imamovic A."/>
            <person name="Larimer J."/>
            <person name="McCowan C."/>
            <person name="Montmayeur A."/>
            <person name="Murphy C."/>
            <person name="Neiman D."/>
            <person name="Pearson M."/>
            <person name="Priest M."/>
            <person name="Roberts A."/>
            <person name="Saif S."/>
            <person name="Shea T."/>
            <person name="Sisk P."/>
            <person name="Sykes S."/>
            <person name="Wortman J."/>
            <person name="Nusbaum C."/>
            <person name="Birren B."/>
        </authorList>
    </citation>
    <scope>NUCLEOTIDE SEQUENCE [LARGE SCALE GENOMIC DNA]</scope>
    <source>
        <strain evidence="7">race PST-78</strain>
    </source>
</reference>
<feature type="signal peptide" evidence="5">
    <location>
        <begin position="1"/>
        <end position="23"/>
    </location>
</feature>
<gene>
    <name evidence="6" type="ORF">PSTG_11836</name>
</gene>
<dbReference type="OrthoDB" id="10250130at2759"/>
<keyword evidence="7" id="KW-1185">Reference proteome</keyword>
<feature type="region of interest" description="Disordered" evidence="3">
    <location>
        <begin position="1123"/>
        <end position="1154"/>
    </location>
</feature>
<evidence type="ECO:0000313" key="7">
    <source>
        <dbReference type="Proteomes" id="UP000054564"/>
    </source>
</evidence>
<feature type="chain" id="PRO_5005549886" evidence="5">
    <location>
        <begin position="24"/>
        <end position="1219"/>
    </location>
</feature>
<feature type="compositionally biased region" description="Polar residues" evidence="3">
    <location>
        <begin position="764"/>
        <end position="775"/>
    </location>
</feature>
<keyword evidence="1" id="KW-0880">Kelch repeat</keyword>
<feature type="compositionally biased region" description="Basic and acidic residues" evidence="3">
    <location>
        <begin position="682"/>
        <end position="697"/>
    </location>
</feature>
<evidence type="ECO:0000256" key="3">
    <source>
        <dbReference type="SAM" id="MobiDB-lite"/>
    </source>
</evidence>
<protein>
    <submittedName>
        <fullName evidence="6">Uncharacterized protein</fullName>
    </submittedName>
</protein>
<dbReference type="InterPro" id="IPR015915">
    <property type="entry name" value="Kelch-typ_b-propeller"/>
</dbReference>
<feature type="transmembrane region" description="Helical" evidence="4">
    <location>
        <begin position="540"/>
        <end position="565"/>
    </location>
</feature>
<keyword evidence="4" id="KW-0812">Transmembrane</keyword>
<feature type="region of interest" description="Disordered" evidence="3">
    <location>
        <begin position="815"/>
        <end position="838"/>
    </location>
</feature>
<feature type="compositionally biased region" description="Polar residues" evidence="3">
    <location>
        <begin position="466"/>
        <end position="485"/>
    </location>
</feature>
<dbReference type="AlphaFoldDB" id="A0A0L0V690"/>
<feature type="compositionally biased region" description="Basic and acidic residues" evidence="3">
    <location>
        <begin position="710"/>
        <end position="725"/>
    </location>
</feature>
<organism evidence="6 7">
    <name type="scientific">Puccinia striiformis f. sp. tritici PST-78</name>
    <dbReference type="NCBI Taxonomy" id="1165861"/>
    <lineage>
        <taxon>Eukaryota</taxon>
        <taxon>Fungi</taxon>
        <taxon>Dikarya</taxon>
        <taxon>Basidiomycota</taxon>
        <taxon>Pucciniomycotina</taxon>
        <taxon>Pucciniomycetes</taxon>
        <taxon>Pucciniales</taxon>
        <taxon>Pucciniaceae</taxon>
        <taxon>Puccinia</taxon>
    </lineage>
</organism>
<keyword evidence="4" id="KW-1133">Transmembrane helix</keyword>
<feature type="region of interest" description="Disordered" evidence="3">
    <location>
        <begin position="466"/>
        <end position="494"/>
    </location>
</feature>
<comment type="caution">
    <text evidence="6">The sequence shown here is derived from an EMBL/GenBank/DDBJ whole genome shotgun (WGS) entry which is preliminary data.</text>
</comment>
<dbReference type="PANTHER" id="PTHR46228:SF2">
    <property type="entry name" value="KELCH REPEAT PROTEIN (AFU_ORTHOLOGUE AFUA_4G14350)"/>
    <property type="match status" value="1"/>
</dbReference>
<keyword evidence="2" id="KW-0677">Repeat</keyword>
<dbReference type="SUPFAM" id="SSF117281">
    <property type="entry name" value="Kelch motif"/>
    <property type="match status" value="1"/>
</dbReference>
<feature type="transmembrane region" description="Helical" evidence="4">
    <location>
        <begin position="950"/>
        <end position="974"/>
    </location>
</feature>
<proteinExistence type="predicted"/>
<evidence type="ECO:0000313" key="6">
    <source>
        <dbReference type="EMBL" id="KNE94825.1"/>
    </source>
</evidence>
<feature type="transmembrane region" description="Helical" evidence="4">
    <location>
        <begin position="607"/>
        <end position="628"/>
    </location>
</feature>
<evidence type="ECO:0000256" key="1">
    <source>
        <dbReference type="ARBA" id="ARBA00022441"/>
    </source>
</evidence>
<dbReference type="STRING" id="1165861.A0A0L0V690"/>
<feature type="transmembrane region" description="Helical" evidence="4">
    <location>
        <begin position="986"/>
        <end position="1010"/>
    </location>
</feature>
<keyword evidence="5" id="KW-0732">Signal</keyword>
<keyword evidence="4" id="KW-0472">Membrane</keyword>
<dbReference type="Proteomes" id="UP000054564">
    <property type="component" value="Unassembled WGS sequence"/>
</dbReference>
<evidence type="ECO:0000256" key="4">
    <source>
        <dbReference type="SAM" id="Phobius"/>
    </source>
</evidence>
<name>A0A0L0V690_9BASI</name>
<dbReference type="Gene3D" id="2.120.10.80">
    <property type="entry name" value="Kelch-type beta propeller"/>
    <property type="match status" value="2"/>
</dbReference>
<feature type="region of interest" description="Disordered" evidence="3">
    <location>
        <begin position="864"/>
        <end position="910"/>
    </location>
</feature>
<accession>A0A0L0V690</accession>
<evidence type="ECO:0000256" key="2">
    <source>
        <dbReference type="ARBA" id="ARBA00022737"/>
    </source>
</evidence>
<evidence type="ECO:0000256" key="5">
    <source>
        <dbReference type="SAM" id="SignalP"/>
    </source>
</evidence>
<dbReference type="EMBL" id="AJIL01000108">
    <property type="protein sequence ID" value="KNE94825.1"/>
    <property type="molecule type" value="Genomic_DNA"/>
</dbReference>